<comment type="caution">
    <text evidence="2">The sequence shown here is derived from an EMBL/GenBank/DDBJ whole genome shotgun (WGS) entry which is preliminary data.</text>
</comment>
<feature type="transmembrane region" description="Helical" evidence="1">
    <location>
        <begin position="68"/>
        <end position="88"/>
    </location>
</feature>
<keyword evidence="1" id="KW-0812">Transmembrane</keyword>
<evidence type="ECO:0000313" key="2">
    <source>
        <dbReference type="EMBL" id="MBB5328224.1"/>
    </source>
</evidence>
<feature type="transmembrane region" description="Helical" evidence="1">
    <location>
        <begin position="20"/>
        <end position="47"/>
    </location>
</feature>
<name>A0A9X0U3D8_9BACT</name>
<gene>
    <name evidence="2" type="ORF">HDF14_001830</name>
</gene>
<evidence type="ECO:0000313" key="3">
    <source>
        <dbReference type="Proteomes" id="UP000535182"/>
    </source>
</evidence>
<keyword evidence="1" id="KW-1133">Transmembrane helix</keyword>
<dbReference type="Proteomes" id="UP000535182">
    <property type="component" value="Unassembled WGS sequence"/>
</dbReference>
<dbReference type="AlphaFoldDB" id="A0A9X0U3D8"/>
<accession>A0A9X0U3D8</accession>
<organism evidence="2 3">
    <name type="scientific">Tunturiibacter gelidiferens</name>
    <dbReference type="NCBI Taxonomy" id="3069689"/>
    <lineage>
        <taxon>Bacteria</taxon>
        <taxon>Pseudomonadati</taxon>
        <taxon>Acidobacteriota</taxon>
        <taxon>Terriglobia</taxon>
        <taxon>Terriglobales</taxon>
        <taxon>Acidobacteriaceae</taxon>
        <taxon>Tunturiibacter</taxon>
    </lineage>
</organism>
<protein>
    <submittedName>
        <fullName evidence="2">ABC-type microcin C transport system permease subunit YejE</fullName>
    </submittedName>
</protein>
<reference evidence="2 3" key="1">
    <citation type="submission" date="2020-08" db="EMBL/GenBank/DDBJ databases">
        <title>Genomic Encyclopedia of Type Strains, Phase IV (KMG-V): Genome sequencing to study the core and pangenomes of soil and plant-associated prokaryotes.</title>
        <authorList>
            <person name="Whitman W."/>
        </authorList>
    </citation>
    <scope>NUCLEOTIDE SEQUENCE [LARGE SCALE GENOMIC DNA]</scope>
    <source>
        <strain evidence="2 3">X5P2</strain>
    </source>
</reference>
<keyword evidence="3" id="KW-1185">Reference proteome</keyword>
<evidence type="ECO:0000256" key="1">
    <source>
        <dbReference type="SAM" id="Phobius"/>
    </source>
</evidence>
<proteinExistence type="predicted"/>
<keyword evidence="1" id="KW-0472">Membrane</keyword>
<dbReference type="EMBL" id="JACHEB010000003">
    <property type="protein sequence ID" value="MBB5328224.1"/>
    <property type="molecule type" value="Genomic_DNA"/>
</dbReference>
<sequence>MLATLVATVTMTERKGRVFGAYFVVQSLRLCIIFGMLMLAMAVIGTCTGKLPGRFGDVSYRTKDPKRYWSALAGYYLRSIGFIGYYLYNVHPFAN</sequence>